<reference evidence="2 3" key="1">
    <citation type="journal article" date="2023" name="Insect Mol. Biol.">
        <title>Genome sequencing provides insights into the evolution of gene families encoding plant cell wall-degrading enzymes in longhorned beetles.</title>
        <authorList>
            <person name="Shin N.R."/>
            <person name="Okamura Y."/>
            <person name="Kirsch R."/>
            <person name="Pauchet Y."/>
        </authorList>
    </citation>
    <scope>NUCLEOTIDE SEQUENCE [LARGE SCALE GENOMIC DNA]</scope>
    <source>
        <strain evidence="2">EAD_L_NR</strain>
    </source>
</reference>
<dbReference type="AlphaFoldDB" id="A0AAV8VSW4"/>
<dbReference type="EMBL" id="JANEYG010000035">
    <property type="protein sequence ID" value="KAJ8917112.1"/>
    <property type="molecule type" value="Genomic_DNA"/>
</dbReference>
<comment type="caution">
    <text evidence="2">The sequence shown here is derived from an EMBL/GenBank/DDBJ whole genome shotgun (WGS) entry which is preliminary data.</text>
</comment>
<sequence length="96" mass="10373">MFLAFCSNSPESGLGTSHTSLPGADSDPDQYDGQGLDPESEYYEADMLPSIGTCRALYPFEATSEGSIPMMQDEDLHLIELDQGGRVDEGAEDHGR</sequence>
<dbReference type="Gene3D" id="2.30.30.40">
    <property type="entry name" value="SH3 Domains"/>
    <property type="match status" value="1"/>
</dbReference>
<dbReference type="Proteomes" id="UP001159042">
    <property type="component" value="Unassembled WGS sequence"/>
</dbReference>
<organism evidence="2 3">
    <name type="scientific">Exocentrus adspersus</name>
    <dbReference type="NCBI Taxonomy" id="1586481"/>
    <lineage>
        <taxon>Eukaryota</taxon>
        <taxon>Metazoa</taxon>
        <taxon>Ecdysozoa</taxon>
        <taxon>Arthropoda</taxon>
        <taxon>Hexapoda</taxon>
        <taxon>Insecta</taxon>
        <taxon>Pterygota</taxon>
        <taxon>Neoptera</taxon>
        <taxon>Endopterygota</taxon>
        <taxon>Coleoptera</taxon>
        <taxon>Polyphaga</taxon>
        <taxon>Cucujiformia</taxon>
        <taxon>Chrysomeloidea</taxon>
        <taxon>Cerambycidae</taxon>
        <taxon>Lamiinae</taxon>
        <taxon>Acanthocinini</taxon>
        <taxon>Exocentrus</taxon>
    </lineage>
</organism>
<dbReference type="SUPFAM" id="SSF50044">
    <property type="entry name" value="SH3-domain"/>
    <property type="match status" value="1"/>
</dbReference>
<evidence type="ECO:0000313" key="2">
    <source>
        <dbReference type="EMBL" id="KAJ8917112.1"/>
    </source>
</evidence>
<feature type="region of interest" description="Disordered" evidence="1">
    <location>
        <begin position="1"/>
        <end position="39"/>
    </location>
</feature>
<keyword evidence="3" id="KW-1185">Reference proteome</keyword>
<accession>A0AAV8VSW4</accession>
<protein>
    <submittedName>
        <fullName evidence="2">Uncharacterized protein</fullName>
    </submittedName>
</protein>
<feature type="compositionally biased region" description="Polar residues" evidence="1">
    <location>
        <begin position="1"/>
        <end position="20"/>
    </location>
</feature>
<evidence type="ECO:0000256" key="1">
    <source>
        <dbReference type="SAM" id="MobiDB-lite"/>
    </source>
</evidence>
<evidence type="ECO:0000313" key="3">
    <source>
        <dbReference type="Proteomes" id="UP001159042"/>
    </source>
</evidence>
<gene>
    <name evidence="2" type="ORF">NQ315_012602</name>
</gene>
<proteinExistence type="predicted"/>
<dbReference type="InterPro" id="IPR036028">
    <property type="entry name" value="SH3-like_dom_sf"/>
</dbReference>
<name>A0AAV8VSW4_9CUCU</name>